<protein>
    <submittedName>
        <fullName evidence="2">Uncharacterized protein</fullName>
    </submittedName>
</protein>
<dbReference type="Proteomes" id="UP000276301">
    <property type="component" value="Unassembled WGS sequence"/>
</dbReference>
<feature type="coiled-coil region" evidence="1">
    <location>
        <begin position="419"/>
        <end position="446"/>
    </location>
</feature>
<evidence type="ECO:0000313" key="3">
    <source>
        <dbReference type="Proteomes" id="UP000276301"/>
    </source>
</evidence>
<evidence type="ECO:0000256" key="1">
    <source>
        <dbReference type="SAM" id="Coils"/>
    </source>
</evidence>
<keyword evidence="1" id="KW-0175">Coiled coil</keyword>
<reference evidence="2 3" key="1">
    <citation type="submission" date="2018-10" db="EMBL/GenBank/DDBJ databases">
        <title>Anaerotruncus faecis sp. nov., isolated from human feces.</title>
        <authorList>
            <person name="Wang Y.-J."/>
        </authorList>
    </citation>
    <scope>NUCLEOTIDE SEQUENCE [LARGE SCALE GENOMIC DNA]</scope>
    <source>
        <strain evidence="2 3">22A2-44</strain>
    </source>
</reference>
<proteinExistence type="predicted"/>
<organism evidence="2 3">
    <name type="scientific">Anaerotruncus massiliensis</name>
    <name type="common">ex Liu et al. 2021</name>
    <dbReference type="NCBI Taxonomy" id="2321404"/>
    <lineage>
        <taxon>Bacteria</taxon>
        <taxon>Bacillati</taxon>
        <taxon>Bacillota</taxon>
        <taxon>Clostridia</taxon>
        <taxon>Eubacteriales</taxon>
        <taxon>Oscillospiraceae</taxon>
        <taxon>Anaerotruncus</taxon>
    </lineage>
</organism>
<dbReference type="EMBL" id="RCHT01000004">
    <property type="protein sequence ID" value="RLL13196.1"/>
    <property type="molecule type" value="Genomic_DNA"/>
</dbReference>
<accession>A0A498CP94</accession>
<comment type="caution">
    <text evidence="2">The sequence shown here is derived from an EMBL/GenBank/DDBJ whole genome shotgun (WGS) entry which is preliminary data.</text>
</comment>
<sequence length="745" mass="83809">MADKSILQSLQENSSADVMNVIYDNVNKLLGAGNQLFVMEFPARPLNAHTYEYNTDDCYSTLTKPYPVQEAEFLLSDQLFDVSPVVQGPNGERLSTVFNTVINNYVPRLEALRSFVHDQKNLREWLMTPVEDEVRGERKILSRMAMARELYDEFLERRNEWYALKNRTYDAYKERGDLDGYARWLSTEGLVQEEIVSNFYNDAVVRGHYHEVLTILGFLNVSSPSEALESTKQKMRSSLRRSLDGSSDVYPVQFQPSDWFKALRPNLSPKELTMATDSLVADYRAKQKQLRSLKELLGEQTVMEVPPEEQKRLQTEIDSCERQLSESQQQLISQYGSGVVSAVKAVLNVYKEVGDPFTKAQEMLERVRKVGEGDLVPTDKRVYSLIEGIAGDVVENVLNSCQAQEKILRDMKQLNDARMAYSEAKVKDLRLQKQRIEEQIQNVQADLDFLAPLVTGTIVEADRQGDQAPDASLLTASEEAQDENFMDVVIKSDESGSFSSGSSSSSASQSSWSVGGWFWSASGSHSQQSAEEHQKKLDMNKKLEIGFRVKKVTFDRGGWFNPTLFKLSDNYFRLADIQVSRGLTKDDIRAISTSGQNVAGRLRSLVTYNTVVDGTNKQLDYVLPAFPTGFVVAKDVTIRIQSSKEESESSRQYMENHEASGGGIFGFRHNSSNSSRSQSESAYFGSSANYFYIRIPGPQILGWFLELTPADNASPYRELDPNLYADTLEALAPEKAIPESEAANG</sequence>
<keyword evidence="3" id="KW-1185">Reference proteome</keyword>
<name>A0A498CP94_9FIRM</name>
<dbReference type="RefSeq" id="WP_121586328.1">
    <property type="nucleotide sequence ID" value="NZ_RCHT01000004.1"/>
</dbReference>
<evidence type="ECO:0000313" key="2">
    <source>
        <dbReference type="EMBL" id="RLL13196.1"/>
    </source>
</evidence>
<gene>
    <name evidence="2" type="ORF">D4A47_04455</name>
</gene>
<dbReference type="AlphaFoldDB" id="A0A498CP94"/>